<protein>
    <recommendedName>
        <fullName evidence="5">Phage prohead protease, HK97 family</fullName>
    </recommendedName>
</protein>
<feature type="coiled-coil region" evidence="1">
    <location>
        <begin position="335"/>
        <end position="369"/>
    </location>
</feature>
<dbReference type="EMBL" id="JABAIM010000001">
    <property type="protein sequence ID" value="NLR74218.1"/>
    <property type="molecule type" value="Genomic_DNA"/>
</dbReference>
<feature type="compositionally biased region" description="Low complexity" evidence="2">
    <location>
        <begin position="240"/>
        <end position="263"/>
    </location>
</feature>
<organism evidence="3 4">
    <name type="scientific">Leeia aquatica</name>
    <dbReference type="NCBI Taxonomy" id="2725557"/>
    <lineage>
        <taxon>Bacteria</taxon>
        <taxon>Pseudomonadati</taxon>
        <taxon>Pseudomonadota</taxon>
        <taxon>Betaproteobacteria</taxon>
        <taxon>Neisseriales</taxon>
        <taxon>Leeiaceae</taxon>
        <taxon>Leeia</taxon>
    </lineage>
</organism>
<proteinExistence type="predicted"/>
<evidence type="ECO:0008006" key="5">
    <source>
        <dbReference type="Google" id="ProtNLM"/>
    </source>
</evidence>
<feature type="region of interest" description="Disordered" evidence="2">
    <location>
        <begin position="223"/>
        <end position="328"/>
    </location>
</feature>
<keyword evidence="4" id="KW-1185">Reference proteome</keyword>
<dbReference type="AlphaFoldDB" id="A0A847SAW0"/>
<dbReference type="Proteomes" id="UP000587991">
    <property type="component" value="Unassembled WGS sequence"/>
</dbReference>
<accession>A0A847SAW0</accession>
<comment type="caution">
    <text evidence="3">The sequence shown here is derived from an EMBL/GenBank/DDBJ whole genome shotgun (WGS) entry which is preliminary data.</text>
</comment>
<dbReference type="RefSeq" id="WP_168875845.1">
    <property type="nucleotide sequence ID" value="NZ_JABAIM010000001.1"/>
</dbReference>
<keyword evidence="1" id="KW-0175">Coiled coil</keyword>
<sequence>MSLKKRFGAIAKVEDLDDGTIRVWGIASSAAEDADGETITAEAMRDALPDYLRFGAVREMHQPLAAGTALEAEVLPDGQTRFCAHIVDSEAVRKVRAGVYKGFSIGGQVTTRDPANPQVITGLKLVEVSLVDRPANPDAVITCFKARQARPLKKGAFAVARAAELAEALHGFKGYLELLSCNSEAPTVLIGQVGQLTGAMYDALVELTQFEALRVQGLLGAAPEGEDEVDPDAEDEDAADPAPSGKQPPAKAGKQQPPAKPGKTAFAEDEDEDADEEEDAEDDEEAEDHEAEEDDEDAAPARRRGKPAGKASARTGDKPAARKSTRLGGDALRKLNRLAADFELLKGELGRLSQERSRLQKRVRQLEALPEQPRLALRSVEKGEDVRRVPVTDAVRKEDGSVEETATLIKRAFATPMRLL</sequence>
<evidence type="ECO:0000256" key="1">
    <source>
        <dbReference type="SAM" id="Coils"/>
    </source>
</evidence>
<feature type="compositionally biased region" description="Acidic residues" evidence="2">
    <location>
        <begin position="267"/>
        <end position="298"/>
    </location>
</feature>
<evidence type="ECO:0000313" key="4">
    <source>
        <dbReference type="Proteomes" id="UP000587991"/>
    </source>
</evidence>
<evidence type="ECO:0000256" key="2">
    <source>
        <dbReference type="SAM" id="MobiDB-lite"/>
    </source>
</evidence>
<reference evidence="3 4" key="1">
    <citation type="submission" date="2020-04" db="EMBL/GenBank/DDBJ databases">
        <title>Draft genome of Leeia sp. IMCC25680.</title>
        <authorList>
            <person name="Song J."/>
            <person name="Cho J.-C."/>
        </authorList>
    </citation>
    <scope>NUCLEOTIDE SEQUENCE [LARGE SCALE GENOMIC DNA]</scope>
    <source>
        <strain evidence="3 4">IMCC25680</strain>
    </source>
</reference>
<evidence type="ECO:0000313" key="3">
    <source>
        <dbReference type="EMBL" id="NLR74218.1"/>
    </source>
</evidence>
<gene>
    <name evidence="3" type="ORF">HF682_03500</name>
</gene>
<name>A0A847SAW0_9NEIS</name>
<feature type="compositionally biased region" description="Acidic residues" evidence="2">
    <location>
        <begin position="224"/>
        <end position="239"/>
    </location>
</feature>